<dbReference type="InParanoid" id="Q74ZQ1"/>
<reference evidence="12 13" key="1">
    <citation type="journal article" date="2004" name="Science">
        <title>The Ashbya gossypii genome as a tool for mapping the ancient Saccharomyces cerevisiae genome.</title>
        <authorList>
            <person name="Dietrich F.S."/>
            <person name="Voegeli S."/>
            <person name="Brachat S."/>
            <person name="Lerch A."/>
            <person name="Gates K."/>
            <person name="Steiner S."/>
            <person name="Mohr C."/>
            <person name="Pohlmann R."/>
            <person name="Luedi P."/>
            <person name="Choi S."/>
            <person name="Wing R.A."/>
            <person name="Flavier A."/>
            <person name="Gaffney T.D."/>
            <person name="Philippsen P."/>
        </authorList>
    </citation>
    <scope>NUCLEOTIDE SEQUENCE [LARGE SCALE GENOMIC DNA]</scope>
    <source>
        <strain evidence="13">ATCC 10895 / CBS 109.51 / FGSC 9923 / NRRL Y-1056</strain>
    </source>
</reference>
<feature type="domain" description="Conserved oligomeric Golgi complex subunit 3 C-terminal" evidence="11">
    <location>
        <begin position="248"/>
        <end position="589"/>
    </location>
</feature>
<protein>
    <recommendedName>
        <fullName evidence="3">Conserved oligomeric Golgi complex subunit 3</fullName>
    </recommendedName>
    <alternativeName>
        <fullName evidence="8">Component of oligomeric Golgi complex 3</fullName>
    </alternativeName>
</protein>
<dbReference type="OMA" id="DEFELWG"/>
<dbReference type="GO" id="GO:0006891">
    <property type="term" value="P:intra-Golgi vesicle-mediated transport"/>
    <property type="evidence" value="ECO:0000318"/>
    <property type="project" value="GO_Central"/>
</dbReference>
<evidence type="ECO:0000259" key="10">
    <source>
        <dbReference type="Pfam" id="PF04136"/>
    </source>
</evidence>
<dbReference type="GO" id="GO:0006914">
    <property type="term" value="P:autophagy"/>
    <property type="evidence" value="ECO:0000318"/>
    <property type="project" value="GO_Central"/>
</dbReference>
<evidence type="ECO:0000256" key="8">
    <source>
        <dbReference type="ARBA" id="ARBA00031339"/>
    </source>
</evidence>
<evidence type="ECO:0000256" key="1">
    <source>
        <dbReference type="ARBA" id="ARBA00004395"/>
    </source>
</evidence>
<keyword evidence="4" id="KW-0813">Transport</keyword>
<keyword evidence="13" id="KW-1185">Reference proteome</keyword>
<dbReference type="EMBL" id="AE016820">
    <property type="protein sequence ID" value="AAS54637.1"/>
    <property type="molecule type" value="Genomic_DNA"/>
</dbReference>
<dbReference type="eggNOG" id="KOG2604">
    <property type="taxonomic scope" value="Eukaryota"/>
</dbReference>
<dbReference type="GeneID" id="4623115"/>
<dbReference type="KEGG" id="ago:AGOS_AGR147W"/>
<evidence type="ECO:0000259" key="11">
    <source>
        <dbReference type="Pfam" id="PF20671"/>
    </source>
</evidence>
<name>Q74ZQ1_EREGS</name>
<gene>
    <name evidence="12" type="ORF">AGOS_AGR147W</name>
</gene>
<feature type="domain" description="Conserved oligomeric Golgi complex subunit 3 N-terminal" evidence="10">
    <location>
        <begin position="80"/>
        <end position="224"/>
    </location>
</feature>
<proteinExistence type="inferred from homology"/>
<dbReference type="GO" id="GO:0007030">
    <property type="term" value="P:Golgi organization"/>
    <property type="evidence" value="ECO:0000318"/>
    <property type="project" value="GO_Central"/>
</dbReference>
<dbReference type="Proteomes" id="UP000000591">
    <property type="component" value="Chromosome VII"/>
</dbReference>
<comment type="subcellular location">
    <subcellularLocation>
        <location evidence="1">Golgi apparatus membrane</location>
        <topology evidence="1">Peripheral membrane protein</topology>
    </subcellularLocation>
</comment>
<dbReference type="GO" id="GO:0005801">
    <property type="term" value="C:cis-Golgi network"/>
    <property type="evidence" value="ECO:0007669"/>
    <property type="project" value="InterPro"/>
</dbReference>
<reference evidence="13" key="2">
    <citation type="journal article" date="2013" name="G3 (Bethesda)">
        <title>Genomes of Ashbya fungi isolated from insects reveal four mating-type loci, numerous translocations, lack of transposons, and distinct gene duplications.</title>
        <authorList>
            <person name="Dietrich F.S."/>
            <person name="Voegeli S."/>
            <person name="Kuo S."/>
            <person name="Philippsen P."/>
        </authorList>
    </citation>
    <scope>GENOME REANNOTATION</scope>
    <source>
        <strain evidence="13">ATCC 10895 / CBS 109.51 / FGSC 9923 / NRRL Y-1056</strain>
    </source>
</reference>
<dbReference type="STRING" id="284811.Q74ZQ1"/>
<dbReference type="InterPro" id="IPR048320">
    <property type="entry name" value="COG3_N"/>
</dbReference>
<dbReference type="InterPro" id="IPR048685">
    <property type="entry name" value="COG3_C"/>
</dbReference>
<dbReference type="OrthoDB" id="296793at2759"/>
<dbReference type="InterPro" id="IPR007265">
    <property type="entry name" value="COG_su3"/>
</dbReference>
<evidence type="ECO:0000313" key="12">
    <source>
        <dbReference type="EMBL" id="AAS54637.1"/>
    </source>
</evidence>
<evidence type="ECO:0000256" key="3">
    <source>
        <dbReference type="ARBA" id="ARBA00020976"/>
    </source>
</evidence>
<dbReference type="Pfam" id="PF04136">
    <property type="entry name" value="COG3_N"/>
    <property type="match status" value="1"/>
</dbReference>
<evidence type="ECO:0000256" key="4">
    <source>
        <dbReference type="ARBA" id="ARBA00022448"/>
    </source>
</evidence>
<keyword evidence="7" id="KW-0472">Membrane</keyword>
<evidence type="ECO:0000313" key="13">
    <source>
        <dbReference type="Proteomes" id="UP000000591"/>
    </source>
</evidence>
<comment type="similarity">
    <text evidence="2">Belongs to the COG3 family.</text>
</comment>
<dbReference type="PANTHER" id="PTHR13302:SF8">
    <property type="entry name" value="CONSERVED OLIGOMERIC GOLGI COMPLEX SUBUNIT 3"/>
    <property type="match status" value="1"/>
</dbReference>
<dbReference type="GO" id="GO:0000139">
    <property type="term" value="C:Golgi membrane"/>
    <property type="evidence" value="ECO:0007669"/>
    <property type="project" value="UniProtKB-SubCell"/>
</dbReference>
<dbReference type="GO" id="GO:0017119">
    <property type="term" value="C:Golgi transport complex"/>
    <property type="evidence" value="ECO:0000318"/>
    <property type="project" value="GO_Central"/>
</dbReference>
<evidence type="ECO:0000256" key="2">
    <source>
        <dbReference type="ARBA" id="ARBA00009936"/>
    </source>
</evidence>
<dbReference type="PANTHER" id="PTHR13302">
    <property type="entry name" value="CONSERVED OLIGOMERIC GOLGI COMPLEX COMPONENT 3"/>
    <property type="match status" value="1"/>
</dbReference>
<evidence type="ECO:0000256" key="9">
    <source>
        <dbReference type="SAM" id="MobiDB-lite"/>
    </source>
</evidence>
<accession>Q74ZQ1</accession>
<dbReference type="AlphaFoldDB" id="Q74ZQ1"/>
<dbReference type="GO" id="GO:0032258">
    <property type="term" value="P:cytoplasm to vacuole targeting by the Cvt pathway"/>
    <property type="evidence" value="ECO:0000318"/>
    <property type="project" value="GO_Central"/>
</dbReference>
<dbReference type="FunCoup" id="Q74ZQ1">
    <property type="interactions" value="770"/>
</dbReference>
<sequence length="766" mass="86499">MPRSRKNSVIQDVAANPGASSHDELPPLFGDSSLRQKVDTLLATVETEIEPQVIELLAPEWRRASALGSANDEYTLYSGYVAEVDTRTGELEDLLTETSAVNHQLGELVTKFNEISLKVAHFQETTDVLHTEYDQLAAQYEQISTELSHFEALDPVMRKLNQYSSANVVKRESFRNTLRKINSSLEFMDAHPMYSEVGAYRLRFKQCLVRSCSLIVNYLTNFLRGVETDVNSKLLNIANGTSGSASRDALLYNKFAAAAEEFSSLLQTLQQQVNLESNSKYREELASLLDECYEHYFRIRDKLLQHTIRAQLEESAGLLGENIMVRSLQQNILFFTKLCEKEYNIFSKFFPQETDLQRINDWLYQLCEPLHDSTRADILRESSITHICDAITLLNKYYQFEESSTEYSLQFGKVRFDRLFEPILQDLQARLIFRAEAYVQRKVTNYTPPKEDTDKRTGKGTYGTMVDTHTGAADEDHSLLLQFLENYELPENGSLVGNQLKAYYPSLLYALALLSKVYQLVNSSVFDNLAHHIVHDCIQSLKGAYQSSPDFTHLDDMLTYLKNLLMLRDQVQHFDIQYSSNETYLDFSGLGELINSIRKGSFPSGGSGSVLSLARETVPKIVNNMIDARSEIVVELRNLLNTITTVAARDLLQDTLQVTLPDALPGANLKLKMNIEERLPKFQQLVAAHMPDQSVAVHIVHAVRNAVVQEYSMYIEGISAEVARGAIPHDTLDVLLTPDLLNDLFDATMVPSATDGMKDSGSPKHS</sequence>
<evidence type="ECO:0000256" key="5">
    <source>
        <dbReference type="ARBA" id="ARBA00022927"/>
    </source>
</evidence>
<dbReference type="HOGENOM" id="CLU_011639_2_0_1"/>
<feature type="region of interest" description="Disordered" evidence="9">
    <location>
        <begin position="1"/>
        <end position="28"/>
    </location>
</feature>
<keyword evidence="6" id="KW-0333">Golgi apparatus</keyword>
<evidence type="ECO:0000256" key="7">
    <source>
        <dbReference type="ARBA" id="ARBA00023136"/>
    </source>
</evidence>
<keyword evidence="5" id="KW-0653">Protein transport</keyword>
<dbReference type="Pfam" id="PF20671">
    <property type="entry name" value="COG3_C"/>
    <property type="match status" value="1"/>
</dbReference>
<dbReference type="RefSeq" id="NP_986813.1">
    <property type="nucleotide sequence ID" value="NM_211875.1"/>
</dbReference>
<organism evidence="12 13">
    <name type="scientific">Eremothecium gossypii (strain ATCC 10895 / CBS 109.51 / FGSC 9923 / NRRL Y-1056)</name>
    <name type="common">Yeast</name>
    <name type="synonym">Ashbya gossypii</name>
    <dbReference type="NCBI Taxonomy" id="284811"/>
    <lineage>
        <taxon>Eukaryota</taxon>
        <taxon>Fungi</taxon>
        <taxon>Dikarya</taxon>
        <taxon>Ascomycota</taxon>
        <taxon>Saccharomycotina</taxon>
        <taxon>Saccharomycetes</taxon>
        <taxon>Saccharomycetales</taxon>
        <taxon>Saccharomycetaceae</taxon>
        <taxon>Eremothecium</taxon>
    </lineage>
</organism>
<evidence type="ECO:0000256" key="6">
    <source>
        <dbReference type="ARBA" id="ARBA00023034"/>
    </source>
</evidence>